<sequence length="129" mass="15209">MRDRLLRKVHMYGGMLDIPYSTGYYYQCIVRKPWEKYQTQPPVITPPENGCGSNNGDKVEFPYDPTQEILDSYMQKVVKFSDKNIESLRKRSSSEISRINFEANMTKIPSQYTELTLYYRNLYNEIVGQ</sequence>
<dbReference type="Proteomes" id="UP000245938">
    <property type="component" value="Unassembled WGS sequence"/>
</dbReference>
<reference evidence="1 2" key="1">
    <citation type="submission" date="2018-05" db="EMBL/GenBank/DDBJ databases">
        <title>Kurthia sibirica genome sequence.</title>
        <authorList>
            <person name="Maclea K.S."/>
            <person name="Goen A.E."/>
        </authorList>
    </citation>
    <scope>NUCLEOTIDE SEQUENCE [LARGE SCALE GENOMIC DNA]</scope>
    <source>
        <strain evidence="1 2">ATCC 49154</strain>
    </source>
</reference>
<organism evidence="1 2">
    <name type="scientific">Kurthia sibirica</name>
    <dbReference type="NCBI Taxonomy" id="202750"/>
    <lineage>
        <taxon>Bacteria</taxon>
        <taxon>Bacillati</taxon>
        <taxon>Bacillota</taxon>
        <taxon>Bacilli</taxon>
        <taxon>Bacillales</taxon>
        <taxon>Caryophanaceae</taxon>
        <taxon>Kurthia</taxon>
    </lineage>
</organism>
<protein>
    <submittedName>
        <fullName evidence="1">Uncharacterized protein</fullName>
    </submittedName>
</protein>
<keyword evidence="2" id="KW-1185">Reference proteome</keyword>
<name>A0A2U3AF07_9BACL</name>
<dbReference type="EMBL" id="QFVR01000039">
    <property type="protein sequence ID" value="PWI23123.1"/>
    <property type="molecule type" value="Genomic_DNA"/>
</dbReference>
<dbReference type="RefSeq" id="WP_109307460.1">
    <property type="nucleotide sequence ID" value="NZ_BJUF01000077.1"/>
</dbReference>
<evidence type="ECO:0000313" key="1">
    <source>
        <dbReference type="EMBL" id="PWI23123.1"/>
    </source>
</evidence>
<gene>
    <name evidence="1" type="ORF">DEX24_16400</name>
</gene>
<dbReference type="AlphaFoldDB" id="A0A2U3AF07"/>
<proteinExistence type="predicted"/>
<accession>A0A2U3AF07</accession>
<comment type="caution">
    <text evidence="1">The sequence shown here is derived from an EMBL/GenBank/DDBJ whole genome shotgun (WGS) entry which is preliminary data.</text>
</comment>
<evidence type="ECO:0000313" key="2">
    <source>
        <dbReference type="Proteomes" id="UP000245938"/>
    </source>
</evidence>